<gene>
    <name evidence="2" type="ORF">EV670_2395</name>
</gene>
<dbReference type="EMBL" id="SHKP01000006">
    <property type="protein sequence ID" value="RZT97994.1"/>
    <property type="molecule type" value="Genomic_DNA"/>
</dbReference>
<dbReference type="PANTHER" id="PTHR39966:SF1">
    <property type="entry name" value="HEMERYTHRIN-LIKE DOMAIN-CONTAINING PROTEIN"/>
    <property type="match status" value="1"/>
</dbReference>
<dbReference type="PANTHER" id="PTHR39966">
    <property type="entry name" value="BLL2471 PROTEIN-RELATED"/>
    <property type="match status" value="1"/>
</dbReference>
<dbReference type="CDD" id="cd12108">
    <property type="entry name" value="Hr-like"/>
    <property type="match status" value="1"/>
</dbReference>
<protein>
    <submittedName>
        <fullName evidence="2">Hemerythrin-like domain-containing protein</fullName>
    </submittedName>
</protein>
<proteinExistence type="predicted"/>
<accession>A0A4Q7VP29</accession>
<dbReference type="Proteomes" id="UP000293671">
    <property type="component" value="Unassembled WGS sequence"/>
</dbReference>
<evidence type="ECO:0000313" key="3">
    <source>
        <dbReference type="Proteomes" id="UP000293671"/>
    </source>
</evidence>
<keyword evidence="3" id="KW-1185">Reference proteome</keyword>
<dbReference type="OrthoDB" id="8560984at2"/>
<organism evidence="2 3">
    <name type="scientific">Rivibacter subsaxonicus</name>
    <dbReference type="NCBI Taxonomy" id="457575"/>
    <lineage>
        <taxon>Bacteria</taxon>
        <taxon>Pseudomonadati</taxon>
        <taxon>Pseudomonadota</taxon>
        <taxon>Betaproteobacteria</taxon>
        <taxon>Burkholderiales</taxon>
        <taxon>Rivibacter</taxon>
    </lineage>
</organism>
<dbReference type="RefSeq" id="WP_130432340.1">
    <property type="nucleotide sequence ID" value="NZ_SHKP01000006.1"/>
</dbReference>
<dbReference type="GO" id="GO:0005886">
    <property type="term" value="C:plasma membrane"/>
    <property type="evidence" value="ECO:0007669"/>
    <property type="project" value="TreeGrafter"/>
</dbReference>
<dbReference type="AlphaFoldDB" id="A0A4Q7VP29"/>
<comment type="caution">
    <text evidence="2">The sequence shown here is derived from an EMBL/GenBank/DDBJ whole genome shotgun (WGS) entry which is preliminary data.</text>
</comment>
<dbReference type="InterPro" id="IPR012312">
    <property type="entry name" value="Hemerythrin-like"/>
</dbReference>
<sequence length="216" mass="24648">MTHATLTIIRREHTALSAMLRSIVLLLAELRRHDALPDFGVLRAMLFYVDEFPQRLHHTKESELLFPRLRQRSPEAAEVLSRLDRDHAGGEVAIRELEHDLLGFEMMADTVQGPARRQRFEDAMNRYVGFYLEHMRIEESLVLPLAERVLTEQDWAELDAAFEQNRDPLAGYEGDEAYRTVFRRILNALPAPLGLGSAIEAMAGKGVARTFQPSAR</sequence>
<dbReference type="Gene3D" id="1.20.120.520">
    <property type="entry name" value="nmb1532 protein domain like"/>
    <property type="match status" value="1"/>
</dbReference>
<evidence type="ECO:0000259" key="1">
    <source>
        <dbReference type="Pfam" id="PF01814"/>
    </source>
</evidence>
<feature type="domain" description="Hemerythrin-like" evidence="1">
    <location>
        <begin position="6"/>
        <end position="146"/>
    </location>
</feature>
<reference evidence="2 3" key="1">
    <citation type="submission" date="2019-02" db="EMBL/GenBank/DDBJ databases">
        <title>Genomic Encyclopedia of Type Strains, Phase IV (KMG-IV): sequencing the most valuable type-strain genomes for metagenomic binning, comparative biology and taxonomic classification.</title>
        <authorList>
            <person name="Goeker M."/>
        </authorList>
    </citation>
    <scope>NUCLEOTIDE SEQUENCE [LARGE SCALE GENOMIC DNA]</scope>
    <source>
        <strain evidence="2 3">DSM 19570</strain>
    </source>
</reference>
<name>A0A4Q7VP29_9BURK</name>
<dbReference type="Pfam" id="PF01814">
    <property type="entry name" value="Hemerythrin"/>
    <property type="match status" value="1"/>
</dbReference>
<evidence type="ECO:0000313" key="2">
    <source>
        <dbReference type="EMBL" id="RZT97994.1"/>
    </source>
</evidence>